<keyword evidence="2" id="KW-0862">Zinc</keyword>
<keyword evidence="1" id="KW-0479">Metal-binding</keyword>
<accession>T1BQU2</accession>
<keyword evidence="3 5" id="KW-0413">Isomerase</keyword>
<dbReference type="Gene3D" id="1.10.460.10">
    <property type="entry name" value="Topoisomerase I, domain 2"/>
    <property type="match status" value="1"/>
</dbReference>
<evidence type="ECO:0000259" key="4">
    <source>
        <dbReference type="PROSITE" id="PS52039"/>
    </source>
</evidence>
<proteinExistence type="predicted"/>
<reference evidence="5" key="1">
    <citation type="submission" date="2013-08" db="EMBL/GenBank/DDBJ databases">
        <authorList>
            <person name="Mendez C."/>
            <person name="Richter M."/>
            <person name="Ferrer M."/>
            <person name="Sanchez J."/>
        </authorList>
    </citation>
    <scope>NUCLEOTIDE SEQUENCE</scope>
</reference>
<reference evidence="5" key="2">
    <citation type="journal article" date="2014" name="ISME J.">
        <title>Microbial stratification in low pH oxic and suboxic macroscopic growths along an acid mine drainage.</title>
        <authorList>
            <person name="Mendez-Garcia C."/>
            <person name="Mesa V."/>
            <person name="Sprenger R.R."/>
            <person name="Richter M."/>
            <person name="Diez M.S."/>
            <person name="Solano J."/>
            <person name="Bargiela R."/>
            <person name="Golyshina O.V."/>
            <person name="Manteca A."/>
            <person name="Ramos J.L."/>
            <person name="Gallego J.R."/>
            <person name="Llorente I."/>
            <person name="Martins Dos Santos V.A."/>
            <person name="Jensen O.N."/>
            <person name="Pelaez A.I."/>
            <person name="Sanchez J."/>
            <person name="Ferrer M."/>
        </authorList>
    </citation>
    <scope>NUCLEOTIDE SEQUENCE</scope>
</reference>
<dbReference type="AlphaFoldDB" id="T1BQU2"/>
<dbReference type="GO" id="GO:0006265">
    <property type="term" value="P:DNA topological change"/>
    <property type="evidence" value="ECO:0007669"/>
    <property type="project" value="InterPro"/>
</dbReference>
<dbReference type="Pfam" id="PF01131">
    <property type="entry name" value="Topoisom_bac"/>
    <property type="match status" value="1"/>
</dbReference>
<dbReference type="PANTHER" id="PTHR11390">
    <property type="entry name" value="PROKARYOTIC DNA TOPOISOMERASE"/>
    <property type="match status" value="1"/>
</dbReference>
<dbReference type="SUPFAM" id="SSF56712">
    <property type="entry name" value="Prokaryotic type I DNA topoisomerase"/>
    <property type="match status" value="1"/>
</dbReference>
<dbReference type="GO" id="GO:0046872">
    <property type="term" value="F:metal ion binding"/>
    <property type="evidence" value="ECO:0007669"/>
    <property type="project" value="UniProtKB-KW"/>
</dbReference>
<sequence>MESLRLGTKSTRHDIIQKLQDRGFIQGNPVRPTHLGIGFIQAIKLINSPISKPEMTARLEEDMDRITRKEVSKQDVVNESRDMLTNVLNDFISSRQRIVEVINSSAKKGDTVGTCLEHGTDLIILKNRDSAKIKCTTDGCRIDFYVPANALIKLEEKKCPECS</sequence>
<dbReference type="PANTHER" id="PTHR11390:SF26">
    <property type="entry name" value="DNA TOPOISOMERASE 1"/>
    <property type="match status" value="1"/>
</dbReference>
<evidence type="ECO:0000256" key="1">
    <source>
        <dbReference type="ARBA" id="ARBA00022723"/>
    </source>
</evidence>
<evidence type="ECO:0000313" key="5">
    <source>
        <dbReference type="EMBL" id="EQD56355.1"/>
    </source>
</evidence>
<dbReference type="InterPro" id="IPR000380">
    <property type="entry name" value="Topo_IA"/>
</dbReference>
<feature type="domain" description="Topo IA-type catalytic" evidence="4">
    <location>
        <begin position="1"/>
        <end position="88"/>
    </location>
</feature>
<dbReference type="InterPro" id="IPR023405">
    <property type="entry name" value="Topo_IA_core_domain"/>
</dbReference>
<dbReference type="InterPro" id="IPR013824">
    <property type="entry name" value="Topo_IA_cen_sub1"/>
</dbReference>
<dbReference type="GO" id="GO:0003677">
    <property type="term" value="F:DNA binding"/>
    <property type="evidence" value="ECO:0007669"/>
    <property type="project" value="InterPro"/>
</dbReference>
<evidence type="ECO:0000256" key="3">
    <source>
        <dbReference type="ARBA" id="ARBA00023235"/>
    </source>
</evidence>
<name>T1BQU2_9ZZZZ</name>
<comment type="caution">
    <text evidence="5">The sequence shown here is derived from an EMBL/GenBank/DDBJ whole genome shotgun (WGS) entry which is preliminary data.</text>
</comment>
<dbReference type="InterPro" id="IPR013497">
    <property type="entry name" value="Topo_IA_cen"/>
</dbReference>
<protein>
    <submittedName>
        <fullName evidence="5">DNA topoisomerase I</fullName>
    </submittedName>
</protein>
<gene>
    <name evidence="5" type="ORF">B2A_05295</name>
</gene>
<feature type="non-terminal residue" evidence="5">
    <location>
        <position position="163"/>
    </location>
</feature>
<evidence type="ECO:0000256" key="2">
    <source>
        <dbReference type="ARBA" id="ARBA00022833"/>
    </source>
</evidence>
<dbReference type="GO" id="GO:0006310">
    <property type="term" value="P:DNA recombination"/>
    <property type="evidence" value="ECO:0007669"/>
    <property type="project" value="TreeGrafter"/>
</dbReference>
<dbReference type="EMBL" id="AUZZ01003669">
    <property type="protein sequence ID" value="EQD56355.1"/>
    <property type="molecule type" value="Genomic_DNA"/>
</dbReference>
<dbReference type="GO" id="GO:0006281">
    <property type="term" value="P:DNA repair"/>
    <property type="evidence" value="ECO:0007669"/>
    <property type="project" value="TreeGrafter"/>
</dbReference>
<dbReference type="PROSITE" id="PS52039">
    <property type="entry name" value="TOPO_IA_2"/>
    <property type="match status" value="1"/>
</dbReference>
<dbReference type="GO" id="GO:0003917">
    <property type="term" value="F:DNA topoisomerase type I (single strand cut, ATP-independent) activity"/>
    <property type="evidence" value="ECO:0007669"/>
    <property type="project" value="InterPro"/>
</dbReference>
<organism evidence="5">
    <name type="scientific">mine drainage metagenome</name>
    <dbReference type="NCBI Taxonomy" id="410659"/>
    <lineage>
        <taxon>unclassified sequences</taxon>
        <taxon>metagenomes</taxon>
        <taxon>ecological metagenomes</taxon>
    </lineage>
</organism>